<protein>
    <submittedName>
        <fullName evidence="3">Putative secreted protein (Por secretion system target)</fullName>
    </submittedName>
</protein>
<dbReference type="InterPro" id="IPR026444">
    <property type="entry name" value="Secre_tail"/>
</dbReference>
<dbReference type="EMBL" id="PTJC01000007">
    <property type="protein sequence ID" value="PPK84809.1"/>
    <property type="molecule type" value="Genomic_DNA"/>
</dbReference>
<evidence type="ECO:0000313" key="3">
    <source>
        <dbReference type="EMBL" id="PPK84809.1"/>
    </source>
</evidence>
<reference evidence="3 4" key="1">
    <citation type="submission" date="2018-02" db="EMBL/GenBank/DDBJ databases">
        <title>Genomic Encyclopedia of Archaeal and Bacterial Type Strains, Phase II (KMG-II): from individual species to whole genera.</title>
        <authorList>
            <person name="Goeker M."/>
        </authorList>
    </citation>
    <scope>NUCLEOTIDE SEQUENCE [LARGE SCALE GENOMIC DNA]</scope>
    <source>
        <strain evidence="3 4">DSM 29526</strain>
    </source>
</reference>
<dbReference type="RefSeq" id="WP_104421526.1">
    <property type="nucleotide sequence ID" value="NZ_PTJC01000007.1"/>
</dbReference>
<dbReference type="Pfam" id="PF18962">
    <property type="entry name" value="Por_Secre_tail"/>
    <property type="match status" value="1"/>
</dbReference>
<evidence type="ECO:0000313" key="4">
    <source>
        <dbReference type="Proteomes" id="UP000237662"/>
    </source>
</evidence>
<dbReference type="Gene3D" id="2.130.10.10">
    <property type="entry name" value="YVTN repeat-like/Quinoprotein amine dehydrogenase"/>
    <property type="match status" value="2"/>
</dbReference>
<dbReference type="SUPFAM" id="SSF110296">
    <property type="entry name" value="Oligoxyloglucan reducing end-specific cellobiohydrolase"/>
    <property type="match status" value="1"/>
</dbReference>
<accession>A0A2S6I1G1</accession>
<dbReference type="AlphaFoldDB" id="A0A2S6I1G1"/>
<dbReference type="NCBIfam" id="TIGR04183">
    <property type="entry name" value="Por_Secre_tail"/>
    <property type="match status" value="1"/>
</dbReference>
<feature type="domain" description="Secretion system C-terminal sorting" evidence="2">
    <location>
        <begin position="340"/>
        <end position="405"/>
    </location>
</feature>
<proteinExistence type="predicted"/>
<dbReference type="Proteomes" id="UP000237662">
    <property type="component" value="Unassembled WGS sequence"/>
</dbReference>
<name>A0A2S6I1G1_9BACT</name>
<feature type="chain" id="PRO_5015552944" evidence="1">
    <location>
        <begin position="23"/>
        <end position="415"/>
    </location>
</feature>
<evidence type="ECO:0000259" key="2">
    <source>
        <dbReference type="Pfam" id="PF18962"/>
    </source>
</evidence>
<keyword evidence="1" id="KW-0732">Signal</keyword>
<gene>
    <name evidence="3" type="ORF">CLV84_3973</name>
</gene>
<dbReference type="InterPro" id="IPR015943">
    <property type="entry name" value="WD40/YVTN_repeat-like_dom_sf"/>
</dbReference>
<keyword evidence="4" id="KW-1185">Reference proteome</keyword>
<organism evidence="3 4">
    <name type="scientific">Neolewinella xylanilytica</name>
    <dbReference type="NCBI Taxonomy" id="1514080"/>
    <lineage>
        <taxon>Bacteria</taxon>
        <taxon>Pseudomonadati</taxon>
        <taxon>Bacteroidota</taxon>
        <taxon>Saprospiria</taxon>
        <taxon>Saprospirales</taxon>
        <taxon>Lewinellaceae</taxon>
        <taxon>Neolewinella</taxon>
    </lineage>
</organism>
<feature type="signal peptide" evidence="1">
    <location>
        <begin position="1"/>
        <end position="22"/>
    </location>
</feature>
<evidence type="ECO:0000256" key="1">
    <source>
        <dbReference type="SAM" id="SignalP"/>
    </source>
</evidence>
<comment type="caution">
    <text evidence="3">The sequence shown here is derived from an EMBL/GenBank/DDBJ whole genome shotgun (WGS) entry which is preliminary data.</text>
</comment>
<dbReference type="OrthoDB" id="9764804at2"/>
<sequence>MTRYGYTALMLLCQLSLFGQWAQTNFVSGYYATDLNVFGNQIVVNIGGAVFTSSDGGQTTEWITEGDGLPFAPYALVTESTLYLTTSTNRLYRTTDWGDTWQPAAFDPAPRSLSHFTDIFINDDGEHFAVTDGGQLYRSADGLAWREVTVDGPDLYPNQVLLSGLALGDTLLLGLAGGVFRSGDDGATWAYHSMSERGLQVNRLATTAAGQLYATTTGDGVFRSGDGGVTWGTVSEGLPDGERNIQDLEIVGGNTVYITTNADDETSNLYEFSAERERWQQLCAGEENTQVFIHLATDDTFLYASTVDNGIWKRPLAELTGAACGLTSATTAKFEETLRLYPNPVREQVVIDRDFSGLDIAYSIIDALGREVQRGHRRPTDDRMQIDLRQLPPGPYFLSLRTGKGDRYRGRLLKR</sequence>